<dbReference type="PIRSF" id="PIRSF035875">
    <property type="entry name" value="RNase_BN"/>
    <property type="match status" value="1"/>
</dbReference>
<organism evidence="7">
    <name type="scientific">marine metagenome</name>
    <dbReference type="NCBI Taxonomy" id="408172"/>
    <lineage>
        <taxon>unclassified sequences</taxon>
        <taxon>metagenomes</taxon>
        <taxon>ecological metagenomes</taxon>
    </lineage>
</organism>
<feature type="transmembrane region" description="Helical" evidence="6">
    <location>
        <begin position="200"/>
        <end position="220"/>
    </location>
</feature>
<evidence type="ECO:0000256" key="2">
    <source>
        <dbReference type="ARBA" id="ARBA00022475"/>
    </source>
</evidence>
<dbReference type="EMBL" id="UINC01001668">
    <property type="protein sequence ID" value="SUZ86160.1"/>
    <property type="molecule type" value="Genomic_DNA"/>
</dbReference>
<evidence type="ECO:0000256" key="6">
    <source>
        <dbReference type="SAM" id="Phobius"/>
    </source>
</evidence>
<evidence type="ECO:0000256" key="1">
    <source>
        <dbReference type="ARBA" id="ARBA00004651"/>
    </source>
</evidence>
<evidence type="ECO:0008006" key="8">
    <source>
        <dbReference type="Google" id="ProtNLM"/>
    </source>
</evidence>
<reference evidence="7" key="1">
    <citation type="submission" date="2018-05" db="EMBL/GenBank/DDBJ databases">
        <authorList>
            <person name="Lanie J.A."/>
            <person name="Ng W.-L."/>
            <person name="Kazmierczak K.M."/>
            <person name="Andrzejewski T.M."/>
            <person name="Davidsen T.M."/>
            <person name="Wayne K.J."/>
            <person name="Tettelin H."/>
            <person name="Glass J.I."/>
            <person name="Rusch D."/>
            <person name="Podicherti R."/>
            <person name="Tsui H.-C.T."/>
            <person name="Winkler M.E."/>
        </authorList>
    </citation>
    <scope>NUCLEOTIDE SEQUENCE</scope>
</reference>
<feature type="transmembrane region" description="Helical" evidence="6">
    <location>
        <begin position="40"/>
        <end position="70"/>
    </location>
</feature>
<evidence type="ECO:0000256" key="5">
    <source>
        <dbReference type="ARBA" id="ARBA00023136"/>
    </source>
</evidence>
<dbReference type="PANTHER" id="PTHR30213:SF0">
    <property type="entry name" value="UPF0761 MEMBRANE PROTEIN YIHY"/>
    <property type="match status" value="1"/>
</dbReference>
<dbReference type="Pfam" id="PF03631">
    <property type="entry name" value="Virul_fac_BrkB"/>
    <property type="match status" value="1"/>
</dbReference>
<keyword evidence="5 6" id="KW-0472">Membrane</keyword>
<proteinExistence type="predicted"/>
<dbReference type="PANTHER" id="PTHR30213">
    <property type="entry name" value="INNER MEMBRANE PROTEIN YHJD"/>
    <property type="match status" value="1"/>
</dbReference>
<sequence length="308" mass="33954">MASTGSGMLADRSGSRHRQLSYKALDFSRQFREKLIEDNVFFIAGAIAFNVLVSLVPLIVLGIGLSGYILNARFGDPTDAVLSLIAENFPQTATLDFAEVLRIPVSELVERRSGFTLFGVVSFVWLSTRLVATLRVALRKIFDIGQYRGALQGKLVDVQAVMVGIILIALNLTVTLLFEAVGVGMIGLEGRTLSLVERTFGHLLALGSLWALFLAAYRYLPARRISWRTACIAATFSSLLHEAMKWAFSWYATDLAYYGSMLGNLTTGVVLFFWIYYGSIVFVLGGEVAQVYTTVRRASLADVMDFKT</sequence>
<feature type="transmembrane region" description="Helical" evidence="6">
    <location>
        <begin position="115"/>
        <end position="138"/>
    </location>
</feature>
<keyword evidence="2" id="KW-1003">Cell membrane</keyword>
<gene>
    <name evidence="7" type="ORF">METZ01_LOCUS39014</name>
</gene>
<dbReference type="NCBIfam" id="TIGR00765">
    <property type="entry name" value="yihY_not_rbn"/>
    <property type="match status" value="1"/>
</dbReference>
<dbReference type="InterPro" id="IPR017039">
    <property type="entry name" value="Virul_fac_BrkB"/>
</dbReference>
<name>A0A381R3Q1_9ZZZZ</name>
<evidence type="ECO:0000313" key="7">
    <source>
        <dbReference type="EMBL" id="SUZ86160.1"/>
    </source>
</evidence>
<dbReference type="AlphaFoldDB" id="A0A381R3Q1"/>
<feature type="transmembrane region" description="Helical" evidence="6">
    <location>
        <begin position="255"/>
        <end position="277"/>
    </location>
</feature>
<evidence type="ECO:0000256" key="4">
    <source>
        <dbReference type="ARBA" id="ARBA00022989"/>
    </source>
</evidence>
<accession>A0A381R3Q1</accession>
<protein>
    <recommendedName>
        <fullName evidence="8">YihY/virulence factor BrkB family protein</fullName>
    </recommendedName>
</protein>
<keyword evidence="3 6" id="KW-0812">Transmembrane</keyword>
<evidence type="ECO:0000256" key="3">
    <source>
        <dbReference type="ARBA" id="ARBA00022692"/>
    </source>
</evidence>
<dbReference type="GO" id="GO:0005886">
    <property type="term" value="C:plasma membrane"/>
    <property type="evidence" value="ECO:0007669"/>
    <property type="project" value="UniProtKB-SubCell"/>
</dbReference>
<comment type="subcellular location">
    <subcellularLocation>
        <location evidence="1">Cell membrane</location>
        <topology evidence="1">Multi-pass membrane protein</topology>
    </subcellularLocation>
</comment>
<feature type="transmembrane region" description="Helical" evidence="6">
    <location>
        <begin position="159"/>
        <end position="188"/>
    </location>
</feature>
<keyword evidence="4 6" id="KW-1133">Transmembrane helix</keyword>